<dbReference type="GO" id="GO:0051782">
    <property type="term" value="P:negative regulation of cell division"/>
    <property type="evidence" value="ECO:0007669"/>
    <property type="project" value="TreeGrafter"/>
</dbReference>
<evidence type="ECO:0000313" key="2">
    <source>
        <dbReference type="EMBL" id="QKD79442.1"/>
    </source>
</evidence>
<dbReference type="Proteomes" id="UP000504752">
    <property type="component" value="Chromosome"/>
</dbReference>
<accession>A0A6M8B120</accession>
<evidence type="ECO:0008006" key="4">
    <source>
        <dbReference type="Google" id="ProtNLM"/>
    </source>
</evidence>
<name>A0A6M8B120_9ACTO</name>
<dbReference type="GO" id="GO:0005524">
    <property type="term" value="F:ATP binding"/>
    <property type="evidence" value="ECO:0007669"/>
    <property type="project" value="TreeGrafter"/>
</dbReference>
<dbReference type="InterPro" id="IPR050625">
    <property type="entry name" value="ParA/MinD_ATPase"/>
</dbReference>
<dbReference type="RefSeq" id="WP_159524298.1">
    <property type="nucleotide sequence ID" value="NZ_CP053642.1"/>
</dbReference>
<dbReference type="SUPFAM" id="SSF52540">
    <property type="entry name" value="P-loop containing nucleoside triphosphate hydrolases"/>
    <property type="match status" value="1"/>
</dbReference>
<dbReference type="GO" id="GO:0009898">
    <property type="term" value="C:cytoplasmic side of plasma membrane"/>
    <property type="evidence" value="ECO:0007669"/>
    <property type="project" value="TreeGrafter"/>
</dbReference>
<feature type="compositionally biased region" description="Pro residues" evidence="1">
    <location>
        <begin position="132"/>
        <end position="167"/>
    </location>
</feature>
<keyword evidence="3" id="KW-1185">Reference proteome</keyword>
<evidence type="ECO:0000313" key="3">
    <source>
        <dbReference type="Proteomes" id="UP000504752"/>
    </source>
</evidence>
<feature type="compositionally biased region" description="Basic and acidic residues" evidence="1">
    <location>
        <begin position="101"/>
        <end position="118"/>
    </location>
</feature>
<reference evidence="2 3" key="1">
    <citation type="submission" date="2020-05" db="EMBL/GenBank/DDBJ databases">
        <title>Actinomyces sp. zg-325.</title>
        <authorList>
            <person name="Yang C."/>
        </authorList>
    </citation>
    <scope>NUCLEOTIDE SEQUENCE [LARGE SCALE GENOMIC DNA]</scope>
    <source>
        <strain evidence="3">zg-325</strain>
    </source>
</reference>
<dbReference type="Gene3D" id="3.40.50.300">
    <property type="entry name" value="P-loop containing nucleotide triphosphate hydrolases"/>
    <property type="match status" value="1"/>
</dbReference>
<organism evidence="2 3">
    <name type="scientific">Actinomyces marmotae</name>
    <dbReference type="NCBI Taxonomy" id="2737173"/>
    <lineage>
        <taxon>Bacteria</taxon>
        <taxon>Bacillati</taxon>
        <taxon>Actinomycetota</taxon>
        <taxon>Actinomycetes</taxon>
        <taxon>Actinomycetales</taxon>
        <taxon>Actinomycetaceae</taxon>
        <taxon>Actinomyces</taxon>
    </lineage>
</organism>
<sequence>MINARSILNPDGGGHVVIADDLRPIVAPTASDSTDRAVVLDRGREQIINYVKAAARDNEDTIALDADDPSGRFTVYITPDGAITADPPPTPEPLPISRLTPLHDHHHSPDKPTHRDTTNDNQEPTMTTTPTPARPAPPTPAPSPFADPTPPRLGPPARPHPAAPSDPPATSADHAPGRDRALRATMLTEPTAHERAKRGLRGRLNRLGLTLPPTASELADRADTATACQHWPGPRTIAVVNGKGGSGKTPTTVLISAVLARMGGGGIIAVDNNITRGTLGWRTITGPHTATIADLVANLDRLTSSSAAAADLAAYVHHQPADRYDVLRSRPEVLATEQHSDAATIGAVLQLLSRTYRVTIIDSGNDESTPAWREMIHRADAIVVPTTTREEHAESARLLLAELATHDPHTAQLAEQATVIVSRASKGEPDPHHLVERFKTMTRSAVAIPYDPAMASRPLLWDNLAPNTRRAWLTATARAVEPFNTHH</sequence>
<dbReference type="PANTHER" id="PTHR43384:SF14">
    <property type="entry name" value="ESX-1 SECRETION-ASSOCIATED PROTEIN ESPI"/>
    <property type="match status" value="1"/>
</dbReference>
<dbReference type="PANTHER" id="PTHR43384">
    <property type="entry name" value="SEPTUM SITE-DETERMINING PROTEIN MIND HOMOLOG, CHLOROPLASTIC-RELATED"/>
    <property type="match status" value="1"/>
</dbReference>
<dbReference type="EMBL" id="CP053642">
    <property type="protein sequence ID" value="QKD79442.1"/>
    <property type="molecule type" value="Genomic_DNA"/>
</dbReference>
<proteinExistence type="predicted"/>
<dbReference type="InterPro" id="IPR027417">
    <property type="entry name" value="P-loop_NTPase"/>
</dbReference>
<dbReference type="KEGG" id="amam:HPC72_03515"/>
<gene>
    <name evidence="2" type="ORF">HPC72_03515</name>
</gene>
<dbReference type="GO" id="GO:0016887">
    <property type="term" value="F:ATP hydrolysis activity"/>
    <property type="evidence" value="ECO:0007669"/>
    <property type="project" value="TreeGrafter"/>
</dbReference>
<dbReference type="AlphaFoldDB" id="A0A6M8B120"/>
<evidence type="ECO:0000256" key="1">
    <source>
        <dbReference type="SAM" id="MobiDB-lite"/>
    </source>
</evidence>
<feature type="region of interest" description="Disordered" evidence="1">
    <location>
        <begin position="78"/>
        <end position="176"/>
    </location>
</feature>
<dbReference type="GO" id="GO:0005829">
    <property type="term" value="C:cytosol"/>
    <property type="evidence" value="ECO:0007669"/>
    <property type="project" value="TreeGrafter"/>
</dbReference>
<protein>
    <recommendedName>
        <fullName evidence="4">ATPase</fullName>
    </recommendedName>
</protein>